<feature type="compositionally biased region" description="Gly residues" evidence="1">
    <location>
        <begin position="47"/>
        <end position="70"/>
    </location>
</feature>
<proteinExistence type="predicted"/>
<evidence type="ECO:0000313" key="2">
    <source>
        <dbReference type="EMBL" id="VAW37806.1"/>
    </source>
</evidence>
<evidence type="ECO:0000256" key="1">
    <source>
        <dbReference type="SAM" id="MobiDB-lite"/>
    </source>
</evidence>
<dbReference type="EMBL" id="UOEZ01000061">
    <property type="protein sequence ID" value="VAW37806.1"/>
    <property type="molecule type" value="Genomic_DNA"/>
</dbReference>
<gene>
    <name evidence="2" type="ORF">MNBD_DELTA02-728</name>
</gene>
<feature type="region of interest" description="Disordered" evidence="1">
    <location>
        <begin position="47"/>
        <end position="80"/>
    </location>
</feature>
<sequence>MRIVFLRDGETAGIGAHRGGEEREVADDIAAVLIKRGVAGAAGVFEGGAGGLSGGPGKGLDGINGSGNTGNRGEQANGRE</sequence>
<name>A0A3B0VZT4_9ZZZZ</name>
<dbReference type="AlphaFoldDB" id="A0A3B0VZT4"/>
<reference evidence="2" key="1">
    <citation type="submission" date="2018-06" db="EMBL/GenBank/DDBJ databases">
        <authorList>
            <person name="Zhirakovskaya E."/>
        </authorList>
    </citation>
    <scope>NUCLEOTIDE SEQUENCE</scope>
</reference>
<organism evidence="2">
    <name type="scientific">hydrothermal vent metagenome</name>
    <dbReference type="NCBI Taxonomy" id="652676"/>
    <lineage>
        <taxon>unclassified sequences</taxon>
        <taxon>metagenomes</taxon>
        <taxon>ecological metagenomes</taxon>
    </lineage>
</organism>
<accession>A0A3B0VZT4</accession>
<protein>
    <submittedName>
        <fullName evidence="2">Uncharacterized protein</fullName>
    </submittedName>
</protein>